<feature type="non-terminal residue" evidence="1">
    <location>
        <position position="1"/>
    </location>
</feature>
<evidence type="ECO:0008006" key="3">
    <source>
        <dbReference type="Google" id="ProtNLM"/>
    </source>
</evidence>
<feature type="non-terminal residue" evidence="1">
    <location>
        <position position="78"/>
    </location>
</feature>
<sequence length="78" mass="8901">EMAAKDWAESEASRLKYTEEAQKAYERLQTPLEKYTARQEELNKALKDGKILQADYNTLMAAAKKDYEATLKKAKQSG</sequence>
<protein>
    <recommendedName>
        <fullName evidence="3">Phage tail tape measure protein</fullName>
    </recommendedName>
</protein>
<name>A0AAW5N3A7_9ESCH</name>
<evidence type="ECO:0000313" key="2">
    <source>
        <dbReference type="Proteomes" id="UP001206878"/>
    </source>
</evidence>
<gene>
    <name evidence="1" type="ORF">NVV43_30925</name>
</gene>
<organism evidence="1 2">
    <name type="scientific">Escherichia marmotae</name>
    <dbReference type="NCBI Taxonomy" id="1499973"/>
    <lineage>
        <taxon>Bacteria</taxon>
        <taxon>Pseudomonadati</taxon>
        <taxon>Pseudomonadota</taxon>
        <taxon>Gammaproteobacteria</taxon>
        <taxon>Enterobacterales</taxon>
        <taxon>Enterobacteriaceae</taxon>
        <taxon>Escherichia</taxon>
    </lineage>
</organism>
<accession>A0AAW5N3A7</accession>
<comment type="caution">
    <text evidence="1">The sequence shown here is derived from an EMBL/GenBank/DDBJ whole genome shotgun (WGS) entry which is preliminary data.</text>
</comment>
<proteinExistence type="predicted"/>
<dbReference type="EMBL" id="JANPXH010001799">
    <property type="protein sequence ID" value="MCR6679801.1"/>
    <property type="molecule type" value="Genomic_DNA"/>
</dbReference>
<dbReference type="Proteomes" id="UP001206878">
    <property type="component" value="Unassembled WGS sequence"/>
</dbReference>
<dbReference type="AlphaFoldDB" id="A0AAW5N3A7"/>
<evidence type="ECO:0000313" key="1">
    <source>
        <dbReference type="EMBL" id="MCR6679801.1"/>
    </source>
</evidence>
<reference evidence="1" key="1">
    <citation type="submission" date="2022-07" db="EMBL/GenBank/DDBJ databases">
        <title>Diversity of ethanolamine utilization by human commensal Escherichia coli.</title>
        <authorList>
            <person name="Jubelin G."/>
        </authorList>
    </citation>
    <scope>NUCLEOTIDE SEQUENCE</scope>
    <source>
        <strain evidence="1">S1</strain>
    </source>
</reference>